<accession>A0ABW4LEF7</accession>
<gene>
    <name evidence="2" type="ORF">ACFSBI_08840</name>
</gene>
<dbReference type="Pfam" id="PF20058">
    <property type="entry name" value="DUF6457"/>
    <property type="match status" value="1"/>
</dbReference>
<evidence type="ECO:0000313" key="3">
    <source>
        <dbReference type="Proteomes" id="UP001597347"/>
    </source>
</evidence>
<dbReference type="RefSeq" id="WP_377934086.1">
    <property type="nucleotide sequence ID" value="NZ_JBHUEA010000011.1"/>
</dbReference>
<dbReference type="Proteomes" id="UP001597347">
    <property type="component" value="Unassembled WGS sequence"/>
</dbReference>
<dbReference type="EMBL" id="JBHUEA010000011">
    <property type="protein sequence ID" value="MFD1721655.1"/>
    <property type="molecule type" value="Genomic_DNA"/>
</dbReference>
<dbReference type="InterPro" id="IPR045598">
    <property type="entry name" value="DUF6457"/>
</dbReference>
<protein>
    <submittedName>
        <fullName evidence="2">DUF6457 domain-containing protein</fullName>
    </submittedName>
</protein>
<reference evidence="3" key="1">
    <citation type="journal article" date="2019" name="Int. J. Syst. Evol. Microbiol.">
        <title>The Global Catalogue of Microorganisms (GCM) 10K type strain sequencing project: providing services to taxonomists for standard genome sequencing and annotation.</title>
        <authorList>
            <consortium name="The Broad Institute Genomics Platform"/>
            <consortium name="The Broad Institute Genome Sequencing Center for Infectious Disease"/>
            <person name="Wu L."/>
            <person name="Ma J."/>
        </authorList>
    </citation>
    <scope>NUCLEOTIDE SEQUENCE [LARGE SCALE GENOMIC DNA]</scope>
    <source>
        <strain evidence="3">CGMCC 1.12471</strain>
    </source>
</reference>
<name>A0ABW4LEF7_9MICO</name>
<sequence>MSDDVGARLDAWWTTLTEALGVTDVPEVREAILGLAGEAAHGVVRPAAPLTTFLAGYAAGRAGGSAGDVAAAIELPREAIRA</sequence>
<keyword evidence="3" id="KW-1185">Reference proteome</keyword>
<evidence type="ECO:0000259" key="1">
    <source>
        <dbReference type="Pfam" id="PF20058"/>
    </source>
</evidence>
<evidence type="ECO:0000313" key="2">
    <source>
        <dbReference type="EMBL" id="MFD1721655.1"/>
    </source>
</evidence>
<organism evidence="2 3">
    <name type="scientific">Amnibacterium endophyticum</name>
    <dbReference type="NCBI Taxonomy" id="2109337"/>
    <lineage>
        <taxon>Bacteria</taxon>
        <taxon>Bacillati</taxon>
        <taxon>Actinomycetota</taxon>
        <taxon>Actinomycetes</taxon>
        <taxon>Micrococcales</taxon>
        <taxon>Microbacteriaceae</taxon>
        <taxon>Amnibacterium</taxon>
    </lineage>
</organism>
<proteinExistence type="predicted"/>
<comment type="caution">
    <text evidence="2">The sequence shown here is derived from an EMBL/GenBank/DDBJ whole genome shotgun (WGS) entry which is preliminary data.</text>
</comment>
<feature type="domain" description="DUF6457" evidence="1">
    <location>
        <begin position="7"/>
        <end position="78"/>
    </location>
</feature>